<reference evidence="2 3" key="1">
    <citation type="journal article" date="2014" name="Nat. Genet.">
        <title>Genome and transcriptome of the porcine whipworm Trichuris suis.</title>
        <authorList>
            <person name="Jex A.R."/>
            <person name="Nejsum P."/>
            <person name="Schwarz E.M."/>
            <person name="Hu L."/>
            <person name="Young N.D."/>
            <person name="Hall R.S."/>
            <person name="Korhonen P.K."/>
            <person name="Liao S."/>
            <person name="Thamsborg S."/>
            <person name="Xia J."/>
            <person name="Xu P."/>
            <person name="Wang S."/>
            <person name="Scheerlinck J.P."/>
            <person name="Hofmann A."/>
            <person name="Sternberg P.W."/>
            <person name="Wang J."/>
            <person name="Gasser R.B."/>
        </authorList>
    </citation>
    <scope>NUCLEOTIDE SEQUENCE [LARGE SCALE GENOMIC DNA]</scope>
    <source>
        <strain evidence="2">DCEP-RM93F</strain>
        <strain evidence="1">DCEP-RM93M</strain>
    </source>
</reference>
<accession>A0A085N4A6</accession>
<gene>
    <name evidence="1" type="ORF">M513_09939</name>
    <name evidence="2" type="ORF">M514_09939</name>
</gene>
<dbReference type="EMBL" id="KL367557">
    <property type="protein sequence ID" value="KFD64302.1"/>
    <property type="molecule type" value="Genomic_DNA"/>
</dbReference>
<dbReference type="EMBL" id="KL363276">
    <property type="protein sequence ID" value="KFD49217.1"/>
    <property type="molecule type" value="Genomic_DNA"/>
</dbReference>
<evidence type="ECO:0000313" key="1">
    <source>
        <dbReference type="EMBL" id="KFD49217.1"/>
    </source>
</evidence>
<evidence type="ECO:0000313" key="2">
    <source>
        <dbReference type="EMBL" id="KFD64302.1"/>
    </source>
</evidence>
<keyword evidence="3" id="KW-1185">Reference proteome</keyword>
<proteinExistence type="predicted"/>
<protein>
    <submittedName>
        <fullName evidence="2">Uncharacterized protein</fullName>
    </submittedName>
</protein>
<dbReference type="Proteomes" id="UP000030758">
    <property type="component" value="Unassembled WGS sequence"/>
</dbReference>
<organism evidence="2">
    <name type="scientific">Trichuris suis</name>
    <name type="common">pig whipworm</name>
    <dbReference type="NCBI Taxonomy" id="68888"/>
    <lineage>
        <taxon>Eukaryota</taxon>
        <taxon>Metazoa</taxon>
        <taxon>Ecdysozoa</taxon>
        <taxon>Nematoda</taxon>
        <taxon>Enoplea</taxon>
        <taxon>Dorylaimia</taxon>
        <taxon>Trichinellida</taxon>
        <taxon>Trichuridae</taxon>
        <taxon>Trichuris</taxon>
    </lineage>
</organism>
<evidence type="ECO:0000313" key="3">
    <source>
        <dbReference type="Proteomes" id="UP000030764"/>
    </source>
</evidence>
<name>A0A085N4A6_9BILA</name>
<dbReference type="Proteomes" id="UP000030764">
    <property type="component" value="Unassembled WGS sequence"/>
</dbReference>
<dbReference type="AlphaFoldDB" id="A0A085N4A6"/>
<sequence>MNARISAGHWKAAVSGLRNNCGRIRRRRQLLVVLTLFLSPSKIELDVLLFGACSFVEQLLIWLQAASDISSRCPAAFCITITVFKLL</sequence>